<organism evidence="1 2">
    <name type="scientific">Mya arenaria</name>
    <name type="common">Soft-shell clam</name>
    <dbReference type="NCBI Taxonomy" id="6604"/>
    <lineage>
        <taxon>Eukaryota</taxon>
        <taxon>Metazoa</taxon>
        <taxon>Spiralia</taxon>
        <taxon>Lophotrochozoa</taxon>
        <taxon>Mollusca</taxon>
        <taxon>Bivalvia</taxon>
        <taxon>Autobranchia</taxon>
        <taxon>Heteroconchia</taxon>
        <taxon>Euheterodonta</taxon>
        <taxon>Imparidentia</taxon>
        <taxon>Neoheterodontei</taxon>
        <taxon>Myida</taxon>
        <taxon>Myoidea</taxon>
        <taxon>Myidae</taxon>
        <taxon>Mya</taxon>
    </lineage>
</organism>
<gene>
    <name evidence="1" type="ORF">MAR_031362</name>
</gene>
<dbReference type="EMBL" id="CP111021">
    <property type="protein sequence ID" value="WAR16768.1"/>
    <property type="molecule type" value="Genomic_DNA"/>
</dbReference>
<dbReference type="Proteomes" id="UP001164746">
    <property type="component" value="Chromosome 10"/>
</dbReference>
<accession>A0ABY7F3L1</accession>
<evidence type="ECO:0000313" key="1">
    <source>
        <dbReference type="EMBL" id="WAR16768.1"/>
    </source>
</evidence>
<keyword evidence="2" id="KW-1185">Reference proteome</keyword>
<sequence length="152" mass="16905">MVTAARRCVPKAALDHAINLTDLAHAIPEGQGINKHDIVMIVNLDNMVKRVSTDVHRRVIHVNTSIIVIPAIKGILRYLVKDLVLMVARETIAIRKPDHVYHANMDIPENIATTLAPNPVDHVTNSVNVSNANLDIQTHKDSVHVEQIFAWI</sequence>
<name>A0ABY7F3L1_MYAAR</name>
<proteinExistence type="predicted"/>
<evidence type="ECO:0000313" key="2">
    <source>
        <dbReference type="Proteomes" id="UP001164746"/>
    </source>
</evidence>
<protein>
    <submittedName>
        <fullName evidence="1">Uncharacterized protein</fullName>
    </submittedName>
</protein>
<reference evidence="1" key="1">
    <citation type="submission" date="2022-11" db="EMBL/GenBank/DDBJ databases">
        <title>Centuries of genome instability and evolution in soft-shell clam transmissible cancer (bioRxiv).</title>
        <authorList>
            <person name="Hart S.F.M."/>
            <person name="Yonemitsu M.A."/>
            <person name="Giersch R.M."/>
            <person name="Beal B.F."/>
            <person name="Arriagada G."/>
            <person name="Davis B.W."/>
            <person name="Ostrander E.A."/>
            <person name="Goff S.P."/>
            <person name="Metzger M.J."/>
        </authorList>
    </citation>
    <scope>NUCLEOTIDE SEQUENCE</scope>
    <source>
        <strain evidence="1">MELC-2E11</strain>
        <tissue evidence="1">Siphon/mantle</tissue>
    </source>
</reference>